<organism evidence="5 6">
    <name type="scientific">Geobacter hydrogenophilus</name>
    <dbReference type="NCBI Taxonomy" id="40983"/>
    <lineage>
        <taxon>Bacteria</taxon>
        <taxon>Pseudomonadati</taxon>
        <taxon>Thermodesulfobacteriota</taxon>
        <taxon>Desulfuromonadia</taxon>
        <taxon>Geobacterales</taxon>
        <taxon>Geobacteraceae</taxon>
        <taxon>Geobacter</taxon>
    </lineage>
</organism>
<evidence type="ECO:0000313" key="5">
    <source>
        <dbReference type="EMBL" id="GLI36872.1"/>
    </source>
</evidence>
<dbReference type="PRINTS" id="PR00381">
    <property type="entry name" value="KINESINLIGHT"/>
</dbReference>
<accession>A0A9W6FXZ7</accession>
<feature type="coiled-coil region" evidence="2">
    <location>
        <begin position="858"/>
        <end position="907"/>
    </location>
</feature>
<keyword evidence="6" id="KW-1185">Reference proteome</keyword>
<dbReference type="Gene3D" id="1.25.40.10">
    <property type="entry name" value="Tetratricopeptide repeat domain"/>
    <property type="match status" value="4"/>
</dbReference>
<dbReference type="PROSITE" id="PS50005">
    <property type="entry name" value="TPR"/>
    <property type="match status" value="9"/>
</dbReference>
<keyword evidence="2" id="KW-0175">Coiled coil</keyword>
<evidence type="ECO:0000256" key="1">
    <source>
        <dbReference type="PROSITE-ProRule" id="PRU00339"/>
    </source>
</evidence>
<name>A0A9W6FXZ7_9BACT</name>
<evidence type="ECO:0000259" key="4">
    <source>
        <dbReference type="Pfam" id="PF12770"/>
    </source>
</evidence>
<dbReference type="InterPro" id="IPR011990">
    <property type="entry name" value="TPR-like_helical_dom_sf"/>
</dbReference>
<feature type="repeat" description="TPR" evidence="1">
    <location>
        <begin position="340"/>
        <end position="373"/>
    </location>
</feature>
<dbReference type="InterPro" id="IPR011717">
    <property type="entry name" value="TPR-4"/>
</dbReference>
<dbReference type="InterPro" id="IPR053137">
    <property type="entry name" value="NLR-like"/>
</dbReference>
<feature type="repeat" description="TPR" evidence="1">
    <location>
        <begin position="259"/>
        <end position="292"/>
    </location>
</feature>
<dbReference type="InterPro" id="IPR019734">
    <property type="entry name" value="TPR_rpt"/>
</dbReference>
<dbReference type="InterPro" id="IPR024983">
    <property type="entry name" value="CHAT_dom"/>
</dbReference>
<dbReference type="Pfam" id="PF12770">
    <property type="entry name" value="CHAT"/>
    <property type="match status" value="1"/>
</dbReference>
<reference evidence="5" key="1">
    <citation type="submission" date="2022-12" db="EMBL/GenBank/DDBJ databases">
        <title>Reference genome sequencing for broad-spectrum identification of bacterial and archaeal isolates by mass spectrometry.</title>
        <authorList>
            <person name="Sekiguchi Y."/>
            <person name="Tourlousse D.M."/>
        </authorList>
    </citation>
    <scope>NUCLEOTIDE SEQUENCE</scope>
    <source>
        <strain evidence="5">H2</strain>
    </source>
</reference>
<feature type="coiled-coil region" evidence="2">
    <location>
        <begin position="739"/>
        <end position="798"/>
    </location>
</feature>
<feature type="repeat" description="TPR" evidence="1">
    <location>
        <begin position="508"/>
        <end position="541"/>
    </location>
</feature>
<proteinExistence type="predicted"/>
<feature type="domain" description="CHAT" evidence="4">
    <location>
        <begin position="986"/>
        <end position="1288"/>
    </location>
</feature>
<dbReference type="SMART" id="SM00028">
    <property type="entry name" value="TPR"/>
    <property type="match status" value="12"/>
</dbReference>
<dbReference type="PANTHER" id="PTHR46082:SF6">
    <property type="entry name" value="AAA+ ATPASE DOMAIN-CONTAINING PROTEIN-RELATED"/>
    <property type="match status" value="1"/>
</dbReference>
<protein>
    <recommendedName>
        <fullName evidence="4">CHAT domain-containing protein</fullName>
    </recommendedName>
</protein>
<feature type="repeat" description="TPR" evidence="1">
    <location>
        <begin position="466"/>
        <end position="499"/>
    </location>
</feature>
<dbReference type="Pfam" id="PF13424">
    <property type="entry name" value="TPR_12"/>
    <property type="match status" value="6"/>
</dbReference>
<dbReference type="PANTHER" id="PTHR46082">
    <property type="entry name" value="ATP/GTP-BINDING PROTEIN-RELATED"/>
    <property type="match status" value="1"/>
</dbReference>
<dbReference type="RefSeq" id="WP_214187219.1">
    <property type="nucleotide sequence ID" value="NZ_JAHCZI010000011.1"/>
</dbReference>
<evidence type="ECO:0000256" key="3">
    <source>
        <dbReference type="SAM" id="MobiDB-lite"/>
    </source>
</evidence>
<feature type="repeat" description="TPR" evidence="1">
    <location>
        <begin position="676"/>
        <end position="709"/>
    </location>
</feature>
<sequence length="1290" mass="141716">MTGKQRGAAIRVLSGMVFFLLSSVPLWAAPVLYKGTLEVKATSGGACTGKEVGKVMELELVLDQSATGVTGYFSGADIATGQFSGKDAGSLAVVYPFAEQELPEGHRLKLLLNGDSASGTLHERHLAATVDNCNYDLAQLKLTLAGDDANTAWKTVEARFNASLARSQGQALYRQKKYAEAIPLYEKALTLREEADGKTAEAVGWFLNGLVRAYGNAGRLEEARKMLDDGVKRFHGVEVGKALAETDKWLIDLPETTLADRYFSQGRDLEDKQSYAEAIPLYQKALEIAQRLRPHDVADIMAQLASCHMELQQWGKAELYYRETVDLKEKEYGPESIKLATSLNSLAVLYYTTGRYAEAEPLFTRALAIREMVLGPEHPGTSTSLSNLAALYQATGRYADAEPLHKRALAIIEKALGPEHPDTASILNSQAVLYYATSRYTDVEPLFKRALEIREKVLGPEHPDTATSLNNLALLYKTTGRYTDAESLYRRALSIREKVFGPEHAETAISLNNLATLYDTIGRYAEAEPLYRRALSIREKVFGPEHAETAASLNNLAALYQTTGRYADAEPLYKHALSIREKALGPEHPDTAASLSNLAVLYYTTGRYADAEPLFKHALSIREKVLGPKHPDTADSLNNLAALYDTTGRYANAEPLYRRALSIREKVFGPEHAETAAALHNLAVLYTTTGRYADAEPLYKRALAIAADTGNPELHWKVNNCYGQSLEKQQNPTAAVFFLKQAVNTIQSLRQNVAKLGKNVLNSFTGTVEENYKHLANLLIEQGRLAEAQQVLAMLKEEEYFQYVQRSAADASKLNTTASFTPAEEPWQQEYEALSAGAAELGKELGELRELQKKGFIRVEEKKRLAVLEEENKKQTAAFNAFLERLIKGLREDARKLAEDAREQRLEELGQKGLAKTAALRSTLKALGEGSVVLHYLIMDDRLHILLTTPDMQLARQSAITATELNKKIFAFREQLKNPHSDPLILARELYGILIAPVAKELQESKAWTLMLSLDGALRYLPFAALYDGKGYLVSRYRTVMYSEVAKDKVALPAASTWQVAALGTSAEWPGFSPLPSVPGELSGIIRSDAGGVIPGEIHLDKQFTEVALQEAAARKPVLHIASHFRFVPGTDTDSFLLLGDGSRLTLAQVKGGSYFQESELLTLSACETAMGSSGKGAEIEGFGALAMGQGAKAVIATLWPVADESTALLMREFYRQHEGKLTKVEALRQAQLRLLTGEIRPGGAASPADRGGISLRKPANEGTTETAKATAPYAHPYYWAPFILMGNWK</sequence>
<feature type="repeat" description="TPR" evidence="1">
    <location>
        <begin position="634"/>
        <end position="667"/>
    </location>
</feature>
<evidence type="ECO:0000313" key="6">
    <source>
        <dbReference type="Proteomes" id="UP001144352"/>
    </source>
</evidence>
<feature type="repeat" description="TPR" evidence="1">
    <location>
        <begin position="162"/>
        <end position="195"/>
    </location>
</feature>
<dbReference type="EMBL" id="BSDS01000001">
    <property type="protein sequence ID" value="GLI36872.1"/>
    <property type="molecule type" value="Genomic_DNA"/>
</dbReference>
<dbReference type="GO" id="GO:0042802">
    <property type="term" value="F:identical protein binding"/>
    <property type="evidence" value="ECO:0007669"/>
    <property type="project" value="InterPro"/>
</dbReference>
<feature type="region of interest" description="Disordered" evidence="3">
    <location>
        <begin position="1242"/>
        <end position="1268"/>
    </location>
</feature>
<dbReference type="SUPFAM" id="SSF48452">
    <property type="entry name" value="TPR-like"/>
    <property type="match status" value="3"/>
</dbReference>
<feature type="repeat" description="TPR" evidence="1">
    <location>
        <begin position="550"/>
        <end position="583"/>
    </location>
</feature>
<evidence type="ECO:0000256" key="2">
    <source>
        <dbReference type="SAM" id="Coils"/>
    </source>
</evidence>
<dbReference type="Proteomes" id="UP001144352">
    <property type="component" value="Unassembled WGS sequence"/>
</dbReference>
<feature type="repeat" description="TPR" evidence="1">
    <location>
        <begin position="592"/>
        <end position="625"/>
    </location>
</feature>
<comment type="caution">
    <text evidence="5">The sequence shown here is derived from an EMBL/GenBank/DDBJ whole genome shotgun (WGS) entry which is preliminary data.</text>
</comment>
<keyword evidence="1" id="KW-0802">TPR repeat</keyword>
<dbReference type="Pfam" id="PF07721">
    <property type="entry name" value="TPR_4"/>
    <property type="match status" value="1"/>
</dbReference>
<gene>
    <name evidence="5" type="ORF">GHYDROH2_03730</name>
</gene>